<dbReference type="AlphaFoldDB" id="X1EJ67"/>
<proteinExistence type="predicted"/>
<dbReference type="EMBL" id="BARU01011715">
    <property type="protein sequence ID" value="GAH32637.1"/>
    <property type="molecule type" value="Genomic_DNA"/>
</dbReference>
<gene>
    <name evidence="1" type="ORF">S03H2_21898</name>
</gene>
<protein>
    <submittedName>
        <fullName evidence="1">Uncharacterized protein</fullName>
    </submittedName>
</protein>
<sequence length="75" mass="8746">MAKVIKCLDTNCVTYIFLDDNRVIHQPKETCDKKQLSDNITDQIEEYTRTVKETVYVSKGAFKKDKIVEGEELKF</sequence>
<comment type="caution">
    <text evidence="1">The sequence shown here is derived from an EMBL/GenBank/DDBJ whole genome shotgun (WGS) entry which is preliminary data.</text>
</comment>
<evidence type="ECO:0000313" key="1">
    <source>
        <dbReference type="EMBL" id="GAH32637.1"/>
    </source>
</evidence>
<name>X1EJ67_9ZZZZ</name>
<reference evidence="1" key="1">
    <citation type="journal article" date="2014" name="Front. Microbiol.">
        <title>High frequency of phylogenetically diverse reductive dehalogenase-homologous genes in deep subseafloor sedimentary metagenomes.</title>
        <authorList>
            <person name="Kawai M."/>
            <person name="Futagami T."/>
            <person name="Toyoda A."/>
            <person name="Takaki Y."/>
            <person name="Nishi S."/>
            <person name="Hori S."/>
            <person name="Arai W."/>
            <person name="Tsubouchi T."/>
            <person name="Morono Y."/>
            <person name="Uchiyama I."/>
            <person name="Ito T."/>
            <person name="Fujiyama A."/>
            <person name="Inagaki F."/>
            <person name="Takami H."/>
        </authorList>
    </citation>
    <scope>NUCLEOTIDE SEQUENCE</scope>
    <source>
        <strain evidence="1">Expedition CK06-06</strain>
    </source>
</reference>
<accession>X1EJ67</accession>
<organism evidence="1">
    <name type="scientific">marine sediment metagenome</name>
    <dbReference type="NCBI Taxonomy" id="412755"/>
    <lineage>
        <taxon>unclassified sequences</taxon>
        <taxon>metagenomes</taxon>
        <taxon>ecological metagenomes</taxon>
    </lineage>
</organism>